<feature type="transmembrane region" description="Helical" evidence="1">
    <location>
        <begin position="15"/>
        <end position="35"/>
    </location>
</feature>
<gene>
    <name evidence="2" type="ORF">QQX09_02810</name>
</gene>
<organism evidence="2 3">
    <name type="scientific">Demequina litoralis</name>
    <dbReference type="NCBI Taxonomy" id="3051660"/>
    <lineage>
        <taxon>Bacteria</taxon>
        <taxon>Bacillati</taxon>
        <taxon>Actinomycetota</taxon>
        <taxon>Actinomycetes</taxon>
        <taxon>Micrococcales</taxon>
        <taxon>Demequinaceae</taxon>
        <taxon>Demequina</taxon>
    </lineage>
</organism>
<sequence>MADTHAGQPHTRIRIMVGLAAAAIIAAIVWIAIVATSGSDTPSTLTGDVENIPSLTFDDNLSPLSGK</sequence>
<dbReference type="EMBL" id="JAUHPW010000002">
    <property type="protein sequence ID" value="MDN4474782.1"/>
    <property type="molecule type" value="Genomic_DNA"/>
</dbReference>
<reference evidence="2" key="1">
    <citation type="submission" date="2023-06" db="EMBL/GenBank/DDBJ databases">
        <title>Sysu t00192.</title>
        <authorList>
            <person name="Gao L."/>
            <person name="Fang B.-Z."/>
            <person name="Li W.-J."/>
        </authorList>
    </citation>
    <scope>NUCLEOTIDE SEQUENCE</scope>
    <source>
        <strain evidence="2">SYSU T00192</strain>
    </source>
</reference>
<evidence type="ECO:0000256" key="1">
    <source>
        <dbReference type="SAM" id="Phobius"/>
    </source>
</evidence>
<accession>A0ABT8G6M0</accession>
<evidence type="ECO:0000313" key="2">
    <source>
        <dbReference type="EMBL" id="MDN4474782.1"/>
    </source>
</evidence>
<dbReference type="Proteomes" id="UP001172728">
    <property type="component" value="Unassembled WGS sequence"/>
</dbReference>
<comment type="caution">
    <text evidence="2">The sequence shown here is derived from an EMBL/GenBank/DDBJ whole genome shotgun (WGS) entry which is preliminary data.</text>
</comment>
<keyword evidence="1" id="KW-1133">Transmembrane helix</keyword>
<name>A0ABT8G6M0_9MICO</name>
<keyword evidence="1" id="KW-0812">Transmembrane</keyword>
<keyword evidence="3" id="KW-1185">Reference proteome</keyword>
<evidence type="ECO:0000313" key="3">
    <source>
        <dbReference type="Proteomes" id="UP001172728"/>
    </source>
</evidence>
<proteinExistence type="predicted"/>
<dbReference type="RefSeq" id="WP_301131192.1">
    <property type="nucleotide sequence ID" value="NZ_JAUHPW010000002.1"/>
</dbReference>
<protein>
    <submittedName>
        <fullName evidence="2">Uncharacterized protein</fullName>
    </submittedName>
</protein>
<keyword evidence="1" id="KW-0472">Membrane</keyword>